<organism evidence="2 3">
    <name type="scientific">Sphaerisporangium dianthi</name>
    <dbReference type="NCBI Taxonomy" id="1436120"/>
    <lineage>
        <taxon>Bacteria</taxon>
        <taxon>Bacillati</taxon>
        <taxon>Actinomycetota</taxon>
        <taxon>Actinomycetes</taxon>
        <taxon>Streptosporangiales</taxon>
        <taxon>Streptosporangiaceae</taxon>
        <taxon>Sphaerisporangium</taxon>
    </lineage>
</organism>
<gene>
    <name evidence="2" type="ORF">ACFO60_40605</name>
</gene>
<evidence type="ECO:0000313" key="3">
    <source>
        <dbReference type="Proteomes" id="UP001596004"/>
    </source>
</evidence>
<comment type="caution">
    <text evidence="2">The sequence shown here is derived from an EMBL/GenBank/DDBJ whole genome shotgun (WGS) entry which is preliminary data.</text>
</comment>
<protein>
    <recommendedName>
        <fullName evidence="4">DoxX family protein</fullName>
    </recommendedName>
</protein>
<evidence type="ECO:0008006" key="4">
    <source>
        <dbReference type="Google" id="ProtNLM"/>
    </source>
</evidence>
<accession>A0ABV9CVM0</accession>
<feature type="non-terminal residue" evidence="2">
    <location>
        <position position="95"/>
    </location>
</feature>
<dbReference type="Proteomes" id="UP001596004">
    <property type="component" value="Unassembled WGS sequence"/>
</dbReference>
<dbReference type="EMBL" id="JBHSFP010000086">
    <property type="protein sequence ID" value="MFC4537110.1"/>
    <property type="molecule type" value="Genomic_DNA"/>
</dbReference>
<name>A0ABV9CVM0_9ACTN</name>
<feature type="compositionally biased region" description="Basic and acidic residues" evidence="1">
    <location>
        <begin position="1"/>
        <end position="18"/>
    </location>
</feature>
<sequence length="95" mass="9992">MALTEGRHQSDAAPRDTHAQAGPTAVDHVWAVVRLALGWTFLWAFADKLFGFGFATPAAKAWVNGGSPTTGFLKGTKESALGGFFTGLAGQAWVD</sequence>
<feature type="region of interest" description="Disordered" evidence="1">
    <location>
        <begin position="1"/>
        <end position="22"/>
    </location>
</feature>
<reference evidence="3" key="1">
    <citation type="journal article" date="2019" name="Int. J. Syst. Evol. Microbiol.">
        <title>The Global Catalogue of Microorganisms (GCM) 10K type strain sequencing project: providing services to taxonomists for standard genome sequencing and annotation.</title>
        <authorList>
            <consortium name="The Broad Institute Genomics Platform"/>
            <consortium name="The Broad Institute Genome Sequencing Center for Infectious Disease"/>
            <person name="Wu L."/>
            <person name="Ma J."/>
        </authorList>
    </citation>
    <scope>NUCLEOTIDE SEQUENCE [LARGE SCALE GENOMIC DNA]</scope>
    <source>
        <strain evidence="3">CGMCC 4.7132</strain>
    </source>
</reference>
<evidence type="ECO:0000313" key="2">
    <source>
        <dbReference type="EMBL" id="MFC4537110.1"/>
    </source>
</evidence>
<keyword evidence="3" id="KW-1185">Reference proteome</keyword>
<proteinExistence type="predicted"/>
<evidence type="ECO:0000256" key="1">
    <source>
        <dbReference type="SAM" id="MobiDB-lite"/>
    </source>
</evidence>